<dbReference type="EMBL" id="ML996144">
    <property type="protein sequence ID" value="KAF2734737.1"/>
    <property type="molecule type" value="Genomic_DNA"/>
</dbReference>
<reference evidence="2" key="1">
    <citation type="journal article" date="2020" name="Stud. Mycol.">
        <title>101 Dothideomycetes genomes: a test case for predicting lifestyles and emergence of pathogens.</title>
        <authorList>
            <person name="Haridas S."/>
            <person name="Albert R."/>
            <person name="Binder M."/>
            <person name="Bloem J."/>
            <person name="Labutti K."/>
            <person name="Salamov A."/>
            <person name="Andreopoulos B."/>
            <person name="Baker S."/>
            <person name="Barry K."/>
            <person name="Bills G."/>
            <person name="Bluhm B."/>
            <person name="Cannon C."/>
            <person name="Castanera R."/>
            <person name="Culley D."/>
            <person name="Daum C."/>
            <person name="Ezra D."/>
            <person name="Gonzalez J."/>
            <person name="Henrissat B."/>
            <person name="Kuo A."/>
            <person name="Liang C."/>
            <person name="Lipzen A."/>
            <person name="Lutzoni F."/>
            <person name="Magnuson J."/>
            <person name="Mondo S."/>
            <person name="Nolan M."/>
            <person name="Ohm R."/>
            <person name="Pangilinan J."/>
            <person name="Park H.-J."/>
            <person name="Ramirez L."/>
            <person name="Alfaro M."/>
            <person name="Sun H."/>
            <person name="Tritt A."/>
            <person name="Yoshinaga Y."/>
            <person name="Zwiers L.-H."/>
            <person name="Turgeon B."/>
            <person name="Goodwin S."/>
            <person name="Spatafora J."/>
            <person name="Crous P."/>
            <person name="Grigoriev I."/>
        </authorList>
    </citation>
    <scope>NUCLEOTIDE SEQUENCE</scope>
    <source>
        <strain evidence="2">CBS 125425</strain>
    </source>
</reference>
<evidence type="ECO:0008006" key="4">
    <source>
        <dbReference type="Google" id="ProtNLM"/>
    </source>
</evidence>
<evidence type="ECO:0000313" key="2">
    <source>
        <dbReference type="EMBL" id="KAF2734737.1"/>
    </source>
</evidence>
<organism evidence="2 3">
    <name type="scientific">Polyplosphaeria fusca</name>
    <dbReference type="NCBI Taxonomy" id="682080"/>
    <lineage>
        <taxon>Eukaryota</taxon>
        <taxon>Fungi</taxon>
        <taxon>Dikarya</taxon>
        <taxon>Ascomycota</taxon>
        <taxon>Pezizomycotina</taxon>
        <taxon>Dothideomycetes</taxon>
        <taxon>Pleosporomycetidae</taxon>
        <taxon>Pleosporales</taxon>
        <taxon>Tetraplosphaeriaceae</taxon>
        <taxon>Polyplosphaeria</taxon>
    </lineage>
</organism>
<proteinExistence type="predicted"/>
<sequence length="104" mass="11256">MKLASQCFLFALASVPLISASPLAPRALTCGVEQCLSNGTFYGCSATRPDCICKQDQSRVDEYLIDIKPCLGNTGVGGCTEGGWYEFKRILKDVCEHFGKIADL</sequence>
<accession>A0A9P4R0U2</accession>
<evidence type="ECO:0000313" key="3">
    <source>
        <dbReference type="Proteomes" id="UP000799444"/>
    </source>
</evidence>
<feature type="chain" id="PRO_5040504377" description="Extracellular membrane protein CFEM domain-containing protein" evidence="1">
    <location>
        <begin position="21"/>
        <end position="104"/>
    </location>
</feature>
<comment type="caution">
    <text evidence="2">The sequence shown here is derived from an EMBL/GenBank/DDBJ whole genome shotgun (WGS) entry which is preliminary data.</text>
</comment>
<keyword evidence="3" id="KW-1185">Reference proteome</keyword>
<keyword evidence="1" id="KW-0732">Signal</keyword>
<protein>
    <recommendedName>
        <fullName evidence="4">Extracellular membrane protein CFEM domain-containing protein</fullName>
    </recommendedName>
</protein>
<dbReference type="OrthoDB" id="3747277at2759"/>
<dbReference type="Proteomes" id="UP000799444">
    <property type="component" value="Unassembled WGS sequence"/>
</dbReference>
<feature type="signal peptide" evidence="1">
    <location>
        <begin position="1"/>
        <end position="20"/>
    </location>
</feature>
<evidence type="ECO:0000256" key="1">
    <source>
        <dbReference type="SAM" id="SignalP"/>
    </source>
</evidence>
<dbReference type="AlphaFoldDB" id="A0A9P4R0U2"/>
<name>A0A9P4R0U2_9PLEO</name>
<gene>
    <name evidence="2" type="ORF">EJ04DRAFT_523437</name>
</gene>